<dbReference type="OrthoDB" id="9803892at2"/>
<dbReference type="InterPro" id="IPR005913">
    <property type="entry name" value="dTDP_dehydrorham_reduct"/>
</dbReference>
<dbReference type="PANTHER" id="PTHR10491">
    <property type="entry name" value="DTDP-4-DEHYDRORHAMNOSE REDUCTASE"/>
    <property type="match status" value="1"/>
</dbReference>
<evidence type="ECO:0000256" key="1">
    <source>
        <dbReference type="ARBA" id="ARBA00010944"/>
    </source>
</evidence>
<dbReference type="NCBIfam" id="TIGR01214">
    <property type="entry name" value="rmlD"/>
    <property type="match status" value="1"/>
</dbReference>
<dbReference type="PANTHER" id="PTHR10491:SF4">
    <property type="entry name" value="METHIONINE ADENOSYLTRANSFERASE 2 SUBUNIT BETA"/>
    <property type="match status" value="1"/>
</dbReference>
<keyword evidence="2" id="KW-0560">Oxidoreductase</keyword>
<evidence type="ECO:0000256" key="2">
    <source>
        <dbReference type="RuleBase" id="RU364082"/>
    </source>
</evidence>
<dbReference type="GO" id="GO:0008831">
    <property type="term" value="F:dTDP-4-dehydrorhamnose reductase activity"/>
    <property type="evidence" value="ECO:0007669"/>
    <property type="project" value="UniProtKB-EC"/>
</dbReference>
<dbReference type="InterPro" id="IPR001360">
    <property type="entry name" value="Glyco_hydro_1"/>
</dbReference>
<dbReference type="InterPro" id="IPR017853">
    <property type="entry name" value="GH"/>
</dbReference>
<dbReference type="Pfam" id="PF00232">
    <property type="entry name" value="Glyco_hydro_1"/>
    <property type="match status" value="1"/>
</dbReference>
<feature type="domain" description="RmlD-like substrate binding" evidence="3">
    <location>
        <begin position="460"/>
        <end position="728"/>
    </location>
</feature>
<dbReference type="Gene3D" id="3.90.25.10">
    <property type="entry name" value="UDP-galactose 4-epimerase, domain 1"/>
    <property type="match status" value="1"/>
</dbReference>
<protein>
    <recommendedName>
        <fullName evidence="2">dTDP-4-dehydrorhamnose reductase</fullName>
        <ecNumber evidence="2">1.1.1.133</ecNumber>
    </recommendedName>
</protein>
<proteinExistence type="inferred from homology"/>
<keyword evidence="5" id="KW-1185">Reference proteome</keyword>
<dbReference type="EC" id="1.1.1.133" evidence="2"/>
<keyword evidence="2" id="KW-0521">NADP</keyword>
<dbReference type="GO" id="GO:0005829">
    <property type="term" value="C:cytosol"/>
    <property type="evidence" value="ECO:0007669"/>
    <property type="project" value="TreeGrafter"/>
</dbReference>
<sequence>MSRPEQSRAASDRLELWAGVEPTVSRVGDETMDQLVLGGFHERLDDLDRLASLGITALRFPLLWERTAPDGLEQAQWSWAETRLKRLEELGVEPILGLVHHGSGPFSTHLLDPGFPAGVAAYARAVAERYPHLTAYTPINEPLTTARFSALYGHWYPHARDERSFWKALMHQLQATVLAMREIRAVNPAARLIQTEDLGRVSATPELQHQADFENERRWLTYDLLLGRVDHTHPVWSYLLWAGATEEEVGWFAENPCPPDLLGLNVYVTSERFLDGHVHRYPPHTHGGNGRQRYADVEAVRARGDFIGGAETRLREAHARYGLPMAITEVHLGCTREEQLRWLLETWRGAERVRKEGADVRAITTWAAFGAYEWNSLLTRRQGHYESGLWDVRAPQAQIHPGQPVTPRPTALATLARELATGQTPSHPVLAGPGWWRRSERLLFTPYGPVQAETPVGRPLLITGKTGTLGMAMAHACELRGLPYRLLSRQELDITDPGAVARALEQHDPWAVVNTAGYVRVDEAEDDPRNGHENMDGPRLLAQACAETGVRLVTFSSDLVFDGTLGRPYVESDAPHPLNAYGRSKLAAEREVLSRMPEALVIRTSAFFGPWDPHNFAAFVRRELLADRRVRVAADQVVSPTYVPDLTRGVLELLIDGESGVWHLANDGAVSWADFARQVAQVLDLDPGLVEAVPGAELGQRAARPAYSVLSSERGALMPTFVSALLHWSHHAHVPDEEELAAD</sequence>
<evidence type="ECO:0000259" key="3">
    <source>
        <dbReference type="Pfam" id="PF04321"/>
    </source>
</evidence>
<dbReference type="Gene3D" id="3.20.20.80">
    <property type="entry name" value="Glycosidases"/>
    <property type="match status" value="1"/>
</dbReference>
<evidence type="ECO:0000313" key="5">
    <source>
        <dbReference type="Proteomes" id="UP000192582"/>
    </source>
</evidence>
<comment type="pathway">
    <text evidence="2">Carbohydrate biosynthesis; dTDP-L-rhamnose biosynthesis.</text>
</comment>
<dbReference type="Pfam" id="PF04321">
    <property type="entry name" value="RmlD_sub_bind"/>
    <property type="match status" value="1"/>
</dbReference>
<dbReference type="UniPathway" id="UPA00124"/>
<gene>
    <name evidence="4" type="ORF">SAMN00790413_00381</name>
</gene>
<dbReference type="Gene3D" id="3.40.50.720">
    <property type="entry name" value="NAD(P)-binding Rossmann-like Domain"/>
    <property type="match status" value="1"/>
</dbReference>
<dbReference type="CDD" id="cd05254">
    <property type="entry name" value="dTDP_HR_like_SDR_e"/>
    <property type="match status" value="1"/>
</dbReference>
<reference evidence="4 5" key="1">
    <citation type="submission" date="2017-04" db="EMBL/GenBank/DDBJ databases">
        <authorList>
            <person name="Afonso C.L."/>
            <person name="Miller P.J."/>
            <person name="Scott M.A."/>
            <person name="Spackman E."/>
            <person name="Goraichik I."/>
            <person name="Dimitrov K.M."/>
            <person name="Suarez D.L."/>
            <person name="Swayne D.E."/>
        </authorList>
    </citation>
    <scope>NUCLEOTIDE SEQUENCE [LARGE SCALE GENOMIC DNA]</scope>
    <source>
        <strain evidence="4 5">KR-140</strain>
    </source>
</reference>
<dbReference type="EMBL" id="FWWU01000009">
    <property type="protein sequence ID" value="SMB89361.1"/>
    <property type="molecule type" value="Genomic_DNA"/>
</dbReference>
<dbReference type="AlphaFoldDB" id="A0A1W1V8K1"/>
<comment type="function">
    <text evidence="2">Catalyzes the reduction of dTDP-6-deoxy-L-lyxo-4-hexulose to yield dTDP-L-rhamnose.</text>
</comment>
<comment type="similarity">
    <text evidence="1 2">Belongs to the dTDP-4-dehydrorhamnose reductase family.</text>
</comment>
<accession>A0A1W1V8K1</accession>
<dbReference type="SUPFAM" id="SSF51735">
    <property type="entry name" value="NAD(P)-binding Rossmann-fold domains"/>
    <property type="match status" value="1"/>
</dbReference>
<dbReference type="InterPro" id="IPR029903">
    <property type="entry name" value="RmlD-like-bd"/>
</dbReference>
<dbReference type="InterPro" id="IPR036291">
    <property type="entry name" value="NAD(P)-bd_dom_sf"/>
</dbReference>
<dbReference type="GO" id="GO:0005975">
    <property type="term" value="P:carbohydrate metabolic process"/>
    <property type="evidence" value="ECO:0007669"/>
    <property type="project" value="InterPro"/>
</dbReference>
<name>A0A1W1V8K1_9DEIO</name>
<dbReference type="SUPFAM" id="SSF51445">
    <property type="entry name" value="(Trans)glycosidases"/>
    <property type="match status" value="1"/>
</dbReference>
<dbReference type="STRING" id="695939.SAMN00790413_00381"/>
<dbReference type="Proteomes" id="UP000192582">
    <property type="component" value="Unassembled WGS sequence"/>
</dbReference>
<dbReference type="GO" id="GO:0004553">
    <property type="term" value="F:hydrolase activity, hydrolyzing O-glycosyl compounds"/>
    <property type="evidence" value="ECO:0007669"/>
    <property type="project" value="InterPro"/>
</dbReference>
<dbReference type="GO" id="GO:0019305">
    <property type="term" value="P:dTDP-rhamnose biosynthetic process"/>
    <property type="evidence" value="ECO:0007669"/>
    <property type="project" value="UniProtKB-UniPathway"/>
</dbReference>
<evidence type="ECO:0000313" key="4">
    <source>
        <dbReference type="EMBL" id="SMB89361.1"/>
    </source>
</evidence>
<dbReference type="RefSeq" id="WP_084048063.1">
    <property type="nucleotide sequence ID" value="NZ_FWWU01000009.1"/>
</dbReference>
<organism evidence="4 5">
    <name type="scientific">Deinococcus hopiensis KR-140</name>
    <dbReference type="NCBI Taxonomy" id="695939"/>
    <lineage>
        <taxon>Bacteria</taxon>
        <taxon>Thermotogati</taxon>
        <taxon>Deinococcota</taxon>
        <taxon>Deinococci</taxon>
        <taxon>Deinococcales</taxon>
        <taxon>Deinococcaceae</taxon>
        <taxon>Deinococcus</taxon>
    </lineage>
</organism>